<name>A0ABR2A3G8_9ROSI</name>
<gene>
    <name evidence="1" type="ORF">V6N12_017946</name>
</gene>
<keyword evidence="2" id="KW-1185">Reference proteome</keyword>
<proteinExistence type="predicted"/>
<comment type="caution">
    <text evidence="1">The sequence shown here is derived from an EMBL/GenBank/DDBJ whole genome shotgun (WGS) entry which is preliminary data.</text>
</comment>
<reference evidence="1 2" key="1">
    <citation type="journal article" date="2024" name="G3 (Bethesda)">
        <title>Genome assembly of Hibiscus sabdariffa L. provides insights into metabolisms of medicinal natural products.</title>
        <authorList>
            <person name="Kim T."/>
        </authorList>
    </citation>
    <scope>NUCLEOTIDE SEQUENCE [LARGE SCALE GENOMIC DNA]</scope>
    <source>
        <strain evidence="1">TK-2024</strain>
        <tissue evidence="1">Old leaves</tissue>
    </source>
</reference>
<evidence type="ECO:0000313" key="1">
    <source>
        <dbReference type="EMBL" id="KAK8487551.1"/>
    </source>
</evidence>
<evidence type="ECO:0000313" key="2">
    <source>
        <dbReference type="Proteomes" id="UP001472677"/>
    </source>
</evidence>
<dbReference type="EMBL" id="JBBPBM010001076">
    <property type="protein sequence ID" value="KAK8487551.1"/>
    <property type="molecule type" value="Genomic_DNA"/>
</dbReference>
<protein>
    <submittedName>
        <fullName evidence="1">Uncharacterized protein</fullName>
    </submittedName>
</protein>
<accession>A0ABR2A3G8</accession>
<sequence>MTLQTCKGTVCRSNSQRLTEENEPIGRVNCLKASWAGIVSKNIGCQGDKAEEDISHKLFRNAKMGFDLGRKECVGSLESNLPVDDKAKVLEGFRLSASKGYEVVESSVNRKDSLIAFEDGVGESGLFPVPAVHQPCKPKRGKKFGHPIEIHSKILETIERKNLDHFKKQIIKGTKNTIHEDRFLTISDSKVSCVTGFVGAKETSVMENIVGFKPFGTEQEVVCGEEVLDTSNLRNWPNLGLETRFSVADTF</sequence>
<dbReference type="Proteomes" id="UP001472677">
    <property type="component" value="Unassembled WGS sequence"/>
</dbReference>
<organism evidence="1 2">
    <name type="scientific">Hibiscus sabdariffa</name>
    <name type="common">roselle</name>
    <dbReference type="NCBI Taxonomy" id="183260"/>
    <lineage>
        <taxon>Eukaryota</taxon>
        <taxon>Viridiplantae</taxon>
        <taxon>Streptophyta</taxon>
        <taxon>Embryophyta</taxon>
        <taxon>Tracheophyta</taxon>
        <taxon>Spermatophyta</taxon>
        <taxon>Magnoliopsida</taxon>
        <taxon>eudicotyledons</taxon>
        <taxon>Gunneridae</taxon>
        <taxon>Pentapetalae</taxon>
        <taxon>rosids</taxon>
        <taxon>malvids</taxon>
        <taxon>Malvales</taxon>
        <taxon>Malvaceae</taxon>
        <taxon>Malvoideae</taxon>
        <taxon>Hibiscus</taxon>
    </lineage>
</organism>